<dbReference type="GO" id="GO:0035267">
    <property type="term" value="C:NuA4 histone acetyltransferase complex"/>
    <property type="evidence" value="ECO:0007669"/>
    <property type="project" value="TreeGrafter"/>
</dbReference>
<keyword evidence="9" id="KW-1185">Reference proteome</keyword>
<dbReference type="EMBL" id="CADEPI010000694">
    <property type="protein sequence ID" value="CAB3388110.1"/>
    <property type="molecule type" value="Genomic_DNA"/>
</dbReference>
<evidence type="ECO:0000256" key="5">
    <source>
        <dbReference type="ARBA" id="ARBA00023242"/>
    </source>
</evidence>
<dbReference type="PANTHER" id="PTHR10880:SF15">
    <property type="entry name" value="MSL COMPLEX SUBUNIT 3"/>
    <property type="match status" value="1"/>
</dbReference>
<organism evidence="8 9">
    <name type="scientific">Cloeon dipterum</name>
    <dbReference type="NCBI Taxonomy" id="197152"/>
    <lineage>
        <taxon>Eukaryota</taxon>
        <taxon>Metazoa</taxon>
        <taxon>Ecdysozoa</taxon>
        <taxon>Arthropoda</taxon>
        <taxon>Hexapoda</taxon>
        <taxon>Insecta</taxon>
        <taxon>Pterygota</taxon>
        <taxon>Palaeoptera</taxon>
        <taxon>Ephemeroptera</taxon>
        <taxon>Pisciforma</taxon>
        <taxon>Baetidae</taxon>
        <taxon>Cloeon</taxon>
    </lineage>
</organism>
<sequence length="437" mass="50992">MDAVQSIDYIDGITLEMLVDGGDLLDEASTVLYEEPMHYEEDVVEPDEEERVVLTDDEDEEEDEDDEEEDDSPTTCTFIDEVEDEEEEWEVDDNINKNRKVPLDLPPELKKYLEIDHLQVVTCDKLVNLPASPCVNFILETYYREYASEILQCEDESEEVEHRTLRELCGGKETRNVSKSLRLRRQRQRRLSSESSADLEEDKDFEEILRNMRICLEVLHSIRYYIDFTLGDHLLYPSEKQQHQYVINASKSSLLYVKQEPVESIEEYGPSLLDKITMLEEDKSETEDDLLEILSSNDQSFTKRWNDFLGNDETDNKPTDEDAKRESSEAEADSLADLPPFVRRRKEMLAKIQEWKLVPDVEVDEDGEDSTPNSQIYGAVHLARLMVKLPEFLYLTKFPSAGHLKAVQRHLNLFINYLAKKSSWFQENQYRSNTFHS</sequence>
<dbReference type="GO" id="GO:0006325">
    <property type="term" value="P:chromatin organization"/>
    <property type="evidence" value="ECO:0007669"/>
    <property type="project" value="UniProtKB-KW"/>
</dbReference>
<keyword evidence="2" id="KW-0156">Chromatin regulator</keyword>
<protein>
    <recommendedName>
        <fullName evidence="7">MRG domain-containing protein</fullName>
    </recommendedName>
</protein>
<name>A0A8S1E0K5_9INSE</name>
<feature type="region of interest" description="Disordered" evidence="6">
    <location>
        <begin position="305"/>
        <end position="336"/>
    </location>
</feature>
<dbReference type="OrthoDB" id="10044771at2759"/>
<accession>A0A8S1E0K5</accession>
<comment type="caution">
    <text evidence="8">The sequence shown here is derived from an EMBL/GenBank/DDBJ whole genome shotgun (WGS) entry which is preliminary data.</text>
</comment>
<dbReference type="PROSITE" id="PS51640">
    <property type="entry name" value="MRG"/>
    <property type="match status" value="1"/>
</dbReference>
<feature type="compositionally biased region" description="Acidic residues" evidence="6">
    <location>
        <begin position="42"/>
        <end position="72"/>
    </location>
</feature>
<dbReference type="InterPro" id="IPR008676">
    <property type="entry name" value="MRG"/>
</dbReference>
<evidence type="ECO:0000256" key="3">
    <source>
        <dbReference type="ARBA" id="ARBA00023015"/>
    </source>
</evidence>
<dbReference type="InterPro" id="IPR026541">
    <property type="entry name" value="MRG_dom"/>
</dbReference>
<keyword evidence="3" id="KW-0805">Transcription regulation</keyword>
<dbReference type="PANTHER" id="PTHR10880">
    <property type="entry name" value="MORTALITY FACTOR 4-LIKE PROTEIN"/>
    <property type="match status" value="1"/>
</dbReference>
<reference evidence="8 9" key="1">
    <citation type="submission" date="2020-04" db="EMBL/GenBank/DDBJ databases">
        <authorList>
            <person name="Alioto T."/>
            <person name="Alioto T."/>
            <person name="Gomez Garrido J."/>
        </authorList>
    </citation>
    <scope>NUCLEOTIDE SEQUENCE [LARGE SCALE GENOMIC DNA]</scope>
</reference>
<dbReference type="Proteomes" id="UP000494165">
    <property type="component" value="Unassembled WGS sequence"/>
</dbReference>
<keyword evidence="4" id="KW-0804">Transcription</keyword>
<proteinExistence type="predicted"/>
<evidence type="ECO:0000256" key="4">
    <source>
        <dbReference type="ARBA" id="ARBA00023163"/>
    </source>
</evidence>
<evidence type="ECO:0000313" key="9">
    <source>
        <dbReference type="Proteomes" id="UP000494165"/>
    </source>
</evidence>
<dbReference type="GO" id="GO:0005634">
    <property type="term" value="C:nucleus"/>
    <property type="evidence" value="ECO:0007669"/>
    <property type="project" value="UniProtKB-SubCell"/>
</dbReference>
<evidence type="ECO:0000256" key="1">
    <source>
        <dbReference type="ARBA" id="ARBA00004123"/>
    </source>
</evidence>
<dbReference type="GO" id="GO:0006355">
    <property type="term" value="P:regulation of DNA-templated transcription"/>
    <property type="evidence" value="ECO:0007669"/>
    <property type="project" value="InterPro"/>
</dbReference>
<evidence type="ECO:0000259" key="7">
    <source>
        <dbReference type="Pfam" id="PF05712"/>
    </source>
</evidence>
<evidence type="ECO:0000256" key="6">
    <source>
        <dbReference type="SAM" id="MobiDB-lite"/>
    </source>
</evidence>
<evidence type="ECO:0000256" key="2">
    <source>
        <dbReference type="ARBA" id="ARBA00022853"/>
    </source>
</evidence>
<evidence type="ECO:0000313" key="8">
    <source>
        <dbReference type="EMBL" id="CAB3388110.1"/>
    </source>
</evidence>
<comment type="subcellular location">
    <subcellularLocation>
        <location evidence="1">Nucleus</location>
    </subcellularLocation>
</comment>
<feature type="compositionally biased region" description="Basic and acidic residues" evidence="6">
    <location>
        <begin position="314"/>
        <end position="328"/>
    </location>
</feature>
<dbReference type="Pfam" id="PF05712">
    <property type="entry name" value="MRG"/>
    <property type="match status" value="1"/>
</dbReference>
<dbReference type="InterPro" id="IPR038217">
    <property type="entry name" value="MRG_C_sf"/>
</dbReference>
<dbReference type="AlphaFoldDB" id="A0A8S1E0K5"/>
<gene>
    <name evidence="8" type="ORF">CLODIP_2_CD12552</name>
</gene>
<keyword evidence="5" id="KW-0539">Nucleus</keyword>
<dbReference type="GO" id="GO:0072487">
    <property type="term" value="C:MSL complex"/>
    <property type="evidence" value="ECO:0007669"/>
    <property type="project" value="TreeGrafter"/>
</dbReference>
<feature type="domain" description="MRG" evidence="7">
    <location>
        <begin position="86"/>
        <end position="431"/>
    </location>
</feature>
<feature type="region of interest" description="Disordered" evidence="6">
    <location>
        <begin position="36"/>
        <end position="74"/>
    </location>
</feature>
<dbReference type="Gene3D" id="1.10.274.30">
    <property type="entry name" value="MRG domain"/>
    <property type="match status" value="1"/>
</dbReference>